<evidence type="ECO:0000256" key="2">
    <source>
        <dbReference type="PIRSR" id="PIRSR000390-1"/>
    </source>
</evidence>
<dbReference type="InterPro" id="IPR015422">
    <property type="entry name" value="PyrdxlP-dep_Trfase_small"/>
</dbReference>
<dbReference type="RefSeq" id="WP_135870351.1">
    <property type="nucleotide sequence ID" value="NZ_SRSC01000002.1"/>
</dbReference>
<evidence type="ECO:0000256" key="3">
    <source>
        <dbReference type="PIRSR" id="PIRSR000390-2"/>
    </source>
</evidence>
<feature type="active site" description="Proton acceptor" evidence="2">
    <location>
        <position position="184"/>
    </location>
</feature>
<sequence length="400" mass="43128">MRVGRTLPPAAVPISFREILSGLADLASGMKAVASFETELREYYEVSHVSLVNSGRTALTVILTALKELHPEREEVVIPAYTCYSVPAAVTRAGLKVLPCDIDPATLDYDWEKLEGALDSGRVLCAVSAHLFGFPADVDRLKELASPRGIFVVEDAAQAMGGEVGGRKIGTLGDIALFSLGRGKAFSTVSGGIILTGDTTLGDAVTRAVRGLPREGWGDFLLAFCYALALSLLVRPGLFWLPKALPFLRLGETRFDPRFSMKRLGAFQAGLARGWQERLARLRETRLRKAVFLEKAGVKATARSKGAIPNLIRFPVLVDEAKRRRLIEMSEEEGLGVALVYPDAVTGIAELRGTLLGGPAPQAEQVAKRLVSLPLHPYVTEKDLRRIADLLNSGAGEGGN</sequence>
<keyword evidence="7" id="KW-1185">Reference proteome</keyword>
<dbReference type="GO" id="GO:0030170">
    <property type="term" value="F:pyridoxal phosphate binding"/>
    <property type="evidence" value="ECO:0007669"/>
    <property type="project" value="TreeGrafter"/>
</dbReference>
<keyword evidence="5" id="KW-0032">Aminotransferase</keyword>
<dbReference type="Proteomes" id="UP000306416">
    <property type="component" value="Unassembled WGS sequence"/>
</dbReference>
<dbReference type="GO" id="GO:0000271">
    <property type="term" value="P:polysaccharide biosynthetic process"/>
    <property type="evidence" value="ECO:0007669"/>
    <property type="project" value="TreeGrafter"/>
</dbReference>
<dbReference type="PIRSF" id="PIRSF000390">
    <property type="entry name" value="PLP_StrS"/>
    <property type="match status" value="1"/>
</dbReference>
<protein>
    <submittedName>
        <fullName evidence="5">Aminotransferase DegT</fullName>
    </submittedName>
</protein>
<dbReference type="EMBL" id="SRSC01000004">
    <property type="protein sequence ID" value="TGU70463.1"/>
    <property type="molecule type" value="Genomic_DNA"/>
</dbReference>
<evidence type="ECO:0000313" key="7">
    <source>
        <dbReference type="Proteomes" id="UP000306416"/>
    </source>
</evidence>
<dbReference type="Pfam" id="PF01041">
    <property type="entry name" value="DegT_DnrJ_EryC1"/>
    <property type="match status" value="2"/>
</dbReference>
<dbReference type="PANTHER" id="PTHR30244">
    <property type="entry name" value="TRANSAMINASE"/>
    <property type="match status" value="1"/>
</dbReference>
<evidence type="ECO:0000256" key="1">
    <source>
        <dbReference type="ARBA" id="ARBA00037999"/>
    </source>
</evidence>
<organism evidence="5 7">
    <name type="scientific">Geomonas terrae</name>
    <dbReference type="NCBI Taxonomy" id="2562681"/>
    <lineage>
        <taxon>Bacteria</taxon>
        <taxon>Pseudomonadati</taxon>
        <taxon>Thermodesulfobacteriota</taxon>
        <taxon>Desulfuromonadia</taxon>
        <taxon>Geobacterales</taxon>
        <taxon>Geobacteraceae</taxon>
        <taxon>Geomonas</taxon>
    </lineage>
</organism>
<dbReference type="Gene3D" id="3.40.640.10">
    <property type="entry name" value="Type I PLP-dependent aspartate aminotransferase-like (Major domain)"/>
    <property type="match status" value="1"/>
</dbReference>
<evidence type="ECO:0000313" key="5">
    <source>
        <dbReference type="EMBL" id="TGU70463.1"/>
    </source>
</evidence>
<name>A0A4S1CBG3_9BACT</name>
<proteinExistence type="inferred from homology"/>
<evidence type="ECO:0000256" key="4">
    <source>
        <dbReference type="RuleBase" id="RU004508"/>
    </source>
</evidence>
<reference evidence="5 7" key="1">
    <citation type="submission" date="2019-04" db="EMBL/GenBank/DDBJ databases">
        <title>Geobacter oryzae sp. nov., ferric-reducing bacteria isolated from paddy soil.</title>
        <authorList>
            <person name="Xu Z."/>
            <person name="Masuda Y."/>
            <person name="Itoh H."/>
            <person name="Senoo K."/>
        </authorList>
    </citation>
    <scope>NUCLEOTIDE SEQUENCE [LARGE SCALE GENOMIC DNA]</scope>
    <source>
        <strain evidence="5 7">Red111</strain>
    </source>
</reference>
<dbReference type="InterPro" id="IPR015424">
    <property type="entry name" value="PyrdxlP-dep_Trfase"/>
</dbReference>
<dbReference type="EMBL" id="SRSC01000002">
    <property type="protein sequence ID" value="TGU72883.1"/>
    <property type="molecule type" value="Genomic_DNA"/>
</dbReference>
<comment type="similarity">
    <text evidence="1 4">Belongs to the DegT/DnrJ/EryC1 family.</text>
</comment>
<dbReference type="InterPro" id="IPR015421">
    <property type="entry name" value="PyrdxlP-dep_Trfase_major"/>
</dbReference>
<dbReference type="SUPFAM" id="SSF53383">
    <property type="entry name" value="PLP-dependent transferases"/>
    <property type="match status" value="1"/>
</dbReference>
<dbReference type="InterPro" id="IPR000653">
    <property type="entry name" value="DegT/StrS_aminotransferase"/>
</dbReference>
<comment type="caution">
    <text evidence="5">The sequence shown here is derived from an EMBL/GenBank/DDBJ whole genome shotgun (WGS) entry which is preliminary data.</text>
</comment>
<dbReference type="Gene3D" id="3.90.1150.10">
    <property type="entry name" value="Aspartate Aminotransferase, domain 1"/>
    <property type="match status" value="1"/>
</dbReference>
<accession>A0A4S1CBG3</accession>
<gene>
    <name evidence="6" type="ORF">E4633_11390</name>
    <name evidence="5" type="ORF">E4633_15780</name>
</gene>
<dbReference type="PANTHER" id="PTHR30244:SF34">
    <property type="entry name" value="DTDP-4-AMINO-4,6-DIDEOXYGALACTOSE TRANSAMINASE"/>
    <property type="match status" value="1"/>
</dbReference>
<keyword evidence="3 4" id="KW-0663">Pyridoxal phosphate</keyword>
<dbReference type="AlphaFoldDB" id="A0A4S1CBG3"/>
<evidence type="ECO:0000313" key="6">
    <source>
        <dbReference type="EMBL" id="TGU72883.1"/>
    </source>
</evidence>
<dbReference type="GO" id="GO:0008483">
    <property type="term" value="F:transaminase activity"/>
    <property type="evidence" value="ECO:0007669"/>
    <property type="project" value="UniProtKB-KW"/>
</dbReference>
<feature type="modified residue" description="N6-(pyridoxal phosphate)lysine" evidence="3">
    <location>
        <position position="184"/>
    </location>
</feature>
<keyword evidence="5" id="KW-0808">Transferase</keyword>